<reference evidence="2" key="1">
    <citation type="submission" date="2023-03" db="EMBL/GenBank/DDBJ databases">
        <title>Massive genome expansion in bonnet fungi (Mycena s.s.) driven by repeated elements and novel gene families across ecological guilds.</title>
        <authorList>
            <consortium name="Lawrence Berkeley National Laboratory"/>
            <person name="Harder C.B."/>
            <person name="Miyauchi S."/>
            <person name="Viragh M."/>
            <person name="Kuo A."/>
            <person name="Thoen E."/>
            <person name="Andreopoulos B."/>
            <person name="Lu D."/>
            <person name="Skrede I."/>
            <person name="Drula E."/>
            <person name="Henrissat B."/>
            <person name="Morin E."/>
            <person name="Kohler A."/>
            <person name="Barry K."/>
            <person name="LaButti K."/>
            <person name="Morin E."/>
            <person name="Salamov A."/>
            <person name="Lipzen A."/>
            <person name="Mereny Z."/>
            <person name="Hegedus B."/>
            <person name="Baldrian P."/>
            <person name="Stursova M."/>
            <person name="Weitz H."/>
            <person name="Taylor A."/>
            <person name="Grigoriev I.V."/>
            <person name="Nagy L.G."/>
            <person name="Martin F."/>
            <person name="Kauserud H."/>
        </authorList>
    </citation>
    <scope>NUCLEOTIDE SEQUENCE</scope>
    <source>
        <strain evidence="2">CBHHK002</strain>
    </source>
</reference>
<name>A0AAD7E9D8_9AGAR</name>
<dbReference type="AlphaFoldDB" id="A0AAD7E9D8"/>
<evidence type="ECO:0000259" key="1">
    <source>
        <dbReference type="PROSITE" id="PS50097"/>
    </source>
</evidence>
<dbReference type="SMART" id="SM00225">
    <property type="entry name" value="BTB"/>
    <property type="match status" value="1"/>
</dbReference>
<organism evidence="2 3">
    <name type="scientific">Mycena albidolilacea</name>
    <dbReference type="NCBI Taxonomy" id="1033008"/>
    <lineage>
        <taxon>Eukaryota</taxon>
        <taxon>Fungi</taxon>
        <taxon>Dikarya</taxon>
        <taxon>Basidiomycota</taxon>
        <taxon>Agaricomycotina</taxon>
        <taxon>Agaricomycetes</taxon>
        <taxon>Agaricomycetidae</taxon>
        <taxon>Agaricales</taxon>
        <taxon>Marasmiineae</taxon>
        <taxon>Mycenaceae</taxon>
        <taxon>Mycena</taxon>
    </lineage>
</organism>
<protein>
    <recommendedName>
        <fullName evidence="1">BTB domain-containing protein</fullName>
    </recommendedName>
</protein>
<feature type="domain" description="BTB" evidence="1">
    <location>
        <begin position="28"/>
        <end position="97"/>
    </location>
</feature>
<dbReference type="Proteomes" id="UP001218218">
    <property type="component" value="Unassembled WGS sequence"/>
</dbReference>
<evidence type="ECO:0000313" key="2">
    <source>
        <dbReference type="EMBL" id="KAJ7304813.1"/>
    </source>
</evidence>
<accession>A0AAD7E9D8</accession>
<evidence type="ECO:0000313" key="3">
    <source>
        <dbReference type="Proteomes" id="UP001218218"/>
    </source>
</evidence>
<dbReference type="EMBL" id="JARIHO010000098">
    <property type="protein sequence ID" value="KAJ7304813.1"/>
    <property type="molecule type" value="Genomic_DNA"/>
</dbReference>
<dbReference type="PROSITE" id="PS50097">
    <property type="entry name" value="BTB"/>
    <property type="match status" value="1"/>
</dbReference>
<proteinExistence type="predicted"/>
<dbReference type="CDD" id="cd18186">
    <property type="entry name" value="BTB_POZ_ZBTB_KLHL-like"/>
    <property type="match status" value="1"/>
</dbReference>
<dbReference type="SUPFAM" id="SSF54695">
    <property type="entry name" value="POZ domain"/>
    <property type="match status" value="1"/>
</dbReference>
<comment type="caution">
    <text evidence="2">The sequence shown here is derived from an EMBL/GenBank/DDBJ whole genome shotgun (WGS) entry which is preliminary data.</text>
</comment>
<keyword evidence="3" id="KW-1185">Reference proteome</keyword>
<dbReference type="Gene3D" id="3.30.710.10">
    <property type="entry name" value="Potassium Channel Kv1.1, Chain A"/>
    <property type="match status" value="1"/>
</dbReference>
<gene>
    <name evidence="2" type="ORF">DFH08DRAFT_1055169</name>
</gene>
<sequence>MSSPVPENIDSNPSPFVPTHPFANAAGADAILRSSDGVDFYVHRTILSLVSPVFETIFSLPQPELSTALPVIDMQESSATLDRALRFFYPGTHPNAETLDELRGIIDVLMKYDMQSVISVAKYYLEKYHALHPLAVYAIAFRYGWKDVAIAAAKETLKDLLRMLNTAAPSDLEGLTAIAYHDLLHYHYRCSEAARSTARSLKWLLWPTAFEFCRCNRTPVIFSDNAPHQVPVWFSQYLTSLGELLALMPGAKMHQTGVFYQALEQAKCQHCRQFDFINFASVQLQEQVKAEIDKIELKF</sequence>
<dbReference type="Pfam" id="PF00651">
    <property type="entry name" value="BTB"/>
    <property type="match status" value="1"/>
</dbReference>
<dbReference type="InterPro" id="IPR000210">
    <property type="entry name" value="BTB/POZ_dom"/>
</dbReference>
<dbReference type="InterPro" id="IPR011333">
    <property type="entry name" value="SKP1/BTB/POZ_sf"/>
</dbReference>